<name>A0A0B6A748_PRIM2</name>
<reference evidence="1 2" key="1">
    <citation type="journal article" date="2015" name="Genome Announc.">
        <title>Complete genome sequences for 35 biothreat assay-relevant bacillus species.</title>
        <authorList>
            <person name="Johnson S.L."/>
            <person name="Daligault H.E."/>
            <person name="Davenport K.W."/>
            <person name="Jaissle J."/>
            <person name="Frey K.G."/>
            <person name="Ladner J.T."/>
            <person name="Broomall S.M."/>
            <person name="Bishop-Lilly K.A."/>
            <person name="Bruce D.C."/>
            <person name="Gibbons H.S."/>
            <person name="Coyne S.R."/>
            <person name="Lo C.C."/>
            <person name="Meincke L."/>
            <person name="Munk A.C."/>
            <person name="Koroleva G.I."/>
            <person name="Rosenzweig C.N."/>
            <person name="Palacios G.F."/>
            <person name="Redden C.L."/>
            <person name="Minogue T.D."/>
            <person name="Chain P.S."/>
        </authorList>
    </citation>
    <scope>NUCLEOTIDE SEQUENCE [LARGE SCALE GENOMIC DNA]</scope>
    <source>
        <strain evidence="2">ATCC 14581 / DSM 32 / JCM 2506 / NBRC 15308 / NCIMB 9376 / NCTC 10342 / NRRL B-14308 / VKM B-512</strain>
    </source>
</reference>
<dbReference type="HOGENOM" id="CLU_100914_0_0_9"/>
<dbReference type="AlphaFoldDB" id="A0A0B6A748"/>
<accession>A0A0B6A748</accession>
<proteinExistence type="predicted"/>
<dbReference type="RefSeq" id="WP_034651952.1">
    <property type="nucleotide sequence ID" value="NZ_BCVB01000004.1"/>
</dbReference>
<dbReference type="GeneID" id="93642793"/>
<dbReference type="KEGG" id="bmeg:BG04_4805"/>
<organism evidence="1 2">
    <name type="scientific">Priestia megaterium (strain ATCC 14581 / DSM 32 / CCUG 1817 / JCM 2506 / NBRC 15308 / NCIMB 9376 / NCTC 10342 / NRRL B-14308 / VKM B-512 / Ford 19)</name>
    <name type="common">Bacillus megaterium</name>
    <dbReference type="NCBI Taxonomy" id="1348623"/>
    <lineage>
        <taxon>Bacteria</taxon>
        <taxon>Bacillati</taxon>
        <taxon>Bacillota</taxon>
        <taxon>Bacilli</taxon>
        <taxon>Bacillales</taxon>
        <taxon>Bacillaceae</taxon>
        <taxon>Priestia</taxon>
    </lineage>
</organism>
<sequence length="210" mass="24911">MDELFKDLDVYRTQEEMKQYFEHTQKMIHQNREYIKLARLKKGRFKKFFEEFYPLYCFSQSSYCPRKSKLKLIIGSQGYDGLILQPDGTEKRIEITSYKDGKLEFEDAQRVNSGNFALPRIQTEGSVEEYIEKVLENIQKKSKKDYSGASILFVVHTFHYFEAYGKSSAAFIRTLKKEMKNTDFRADKIYLLELNQPESESVKQNIHFIK</sequence>
<gene>
    <name evidence="1" type="ORF">BG04_4805</name>
</gene>
<dbReference type="Proteomes" id="UP000031829">
    <property type="component" value="Chromosome"/>
</dbReference>
<evidence type="ECO:0000313" key="2">
    <source>
        <dbReference type="Proteomes" id="UP000031829"/>
    </source>
</evidence>
<protein>
    <submittedName>
        <fullName evidence="1">Uncharacterized protein</fullName>
    </submittedName>
</protein>
<dbReference type="EMBL" id="CP009920">
    <property type="protein sequence ID" value="AJI20775.1"/>
    <property type="molecule type" value="Genomic_DNA"/>
</dbReference>
<evidence type="ECO:0000313" key="1">
    <source>
        <dbReference type="EMBL" id="AJI20775.1"/>
    </source>
</evidence>